<evidence type="ECO:0000313" key="2">
    <source>
        <dbReference type="EMBL" id="KAF7272195.1"/>
    </source>
</evidence>
<dbReference type="Proteomes" id="UP000625711">
    <property type="component" value="Unassembled WGS sequence"/>
</dbReference>
<organism evidence="2 3">
    <name type="scientific">Rhynchophorus ferrugineus</name>
    <name type="common">Red palm weevil</name>
    <name type="synonym">Curculio ferrugineus</name>
    <dbReference type="NCBI Taxonomy" id="354439"/>
    <lineage>
        <taxon>Eukaryota</taxon>
        <taxon>Metazoa</taxon>
        <taxon>Ecdysozoa</taxon>
        <taxon>Arthropoda</taxon>
        <taxon>Hexapoda</taxon>
        <taxon>Insecta</taxon>
        <taxon>Pterygota</taxon>
        <taxon>Neoptera</taxon>
        <taxon>Endopterygota</taxon>
        <taxon>Coleoptera</taxon>
        <taxon>Polyphaga</taxon>
        <taxon>Cucujiformia</taxon>
        <taxon>Curculionidae</taxon>
        <taxon>Dryophthorinae</taxon>
        <taxon>Rhynchophorus</taxon>
    </lineage>
</organism>
<dbReference type="EMBL" id="JAACXV010013817">
    <property type="protein sequence ID" value="KAF7272195.1"/>
    <property type="molecule type" value="Genomic_DNA"/>
</dbReference>
<reference evidence="2" key="1">
    <citation type="submission" date="2020-08" db="EMBL/GenBank/DDBJ databases">
        <title>Genome sequencing and assembly of the red palm weevil Rhynchophorus ferrugineus.</title>
        <authorList>
            <person name="Dias G.B."/>
            <person name="Bergman C.M."/>
            <person name="Manee M."/>
        </authorList>
    </citation>
    <scope>NUCLEOTIDE SEQUENCE</scope>
    <source>
        <strain evidence="2">AA-2017</strain>
        <tissue evidence="2">Whole larva</tissue>
    </source>
</reference>
<feature type="compositionally biased region" description="Basic and acidic residues" evidence="1">
    <location>
        <begin position="47"/>
        <end position="65"/>
    </location>
</feature>
<name>A0A834I0K0_RHYFE</name>
<proteinExistence type="predicted"/>
<feature type="region of interest" description="Disordered" evidence="1">
    <location>
        <begin position="42"/>
        <end position="72"/>
    </location>
</feature>
<protein>
    <submittedName>
        <fullName evidence="2">Uncharacterized protein</fullName>
    </submittedName>
</protein>
<accession>A0A834I0K0</accession>
<keyword evidence="3" id="KW-1185">Reference proteome</keyword>
<sequence length="72" mass="8308">MARGVVSDLGDCENDRYNRKPPPRNTVIRFLFRFERRRSAAITSNGRRPDETDLASERDNTRDCVRPGSARL</sequence>
<dbReference type="AlphaFoldDB" id="A0A834I0K0"/>
<comment type="caution">
    <text evidence="2">The sequence shown here is derived from an EMBL/GenBank/DDBJ whole genome shotgun (WGS) entry which is preliminary data.</text>
</comment>
<evidence type="ECO:0000256" key="1">
    <source>
        <dbReference type="SAM" id="MobiDB-lite"/>
    </source>
</evidence>
<evidence type="ECO:0000313" key="3">
    <source>
        <dbReference type="Proteomes" id="UP000625711"/>
    </source>
</evidence>
<gene>
    <name evidence="2" type="ORF">GWI33_015001</name>
</gene>
<feature type="region of interest" description="Disordered" evidence="1">
    <location>
        <begin position="1"/>
        <end position="23"/>
    </location>
</feature>